<dbReference type="PROSITE" id="PS50181">
    <property type="entry name" value="FBOX"/>
    <property type="match status" value="1"/>
</dbReference>
<dbReference type="CDD" id="cd22157">
    <property type="entry name" value="F-box_AtFBW1-like"/>
    <property type="match status" value="1"/>
</dbReference>
<dbReference type="InterPro" id="IPR017451">
    <property type="entry name" value="F-box-assoc_interact_dom"/>
</dbReference>
<name>A0A5A7P1X8_STRAF</name>
<organism evidence="2 3">
    <name type="scientific">Striga asiatica</name>
    <name type="common">Asiatic witchweed</name>
    <name type="synonym">Buchnera asiatica</name>
    <dbReference type="NCBI Taxonomy" id="4170"/>
    <lineage>
        <taxon>Eukaryota</taxon>
        <taxon>Viridiplantae</taxon>
        <taxon>Streptophyta</taxon>
        <taxon>Embryophyta</taxon>
        <taxon>Tracheophyta</taxon>
        <taxon>Spermatophyta</taxon>
        <taxon>Magnoliopsida</taxon>
        <taxon>eudicotyledons</taxon>
        <taxon>Gunneridae</taxon>
        <taxon>Pentapetalae</taxon>
        <taxon>asterids</taxon>
        <taxon>lamiids</taxon>
        <taxon>Lamiales</taxon>
        <taxon>Orobanchaceae</taxon>
        <taxon>Buchnereae</taxon>
        <taxon>Striga</taxon>
    </lineage>
</organism>
<gene>
    <name evidence="2" type="ORF">STAS_02383</name>
</gene>
<evidence type="ECO:0000313" key="2">
    <source>
        <dbReference type="EMBL" id="GER26720.1"/>
    </source>
</evidence>
<sequence>MLPAELLQEIFSRLPAKSLLRFRCVSKSWRRIIDGPDLVKSHLKKSAESYHNHTLILTETGMNYHVLDLGPLDNPRKARVCKPPFTGGEIEDVSNPCNGVIVVSTETFGLLYLWNPFLKKHRAFPDSPSRCTRDLHFPKQLLGLGYDPKNDDYKVIRNLECKHIKTHQLVCSKTEVFTFRSKVWREVDPFPCSLSCTYQLWVGPVNGSLHMLCADSSHDCKIVGFGIEAEKYFEILFPLKVPAKTIMGLDLLGDCLCVSCFDESRVNIWMMKEYGVRDSWTILTSVDLRRCESPIVYFKPLVYSEDRKKVLLYSNVFEFVWYDLEMKTRRKVRVHAVPYLIQLVPCVKSLVFPGGSRENSSEVKKDGWQVKENKVKKTRDDFLSKGFKLKL</sequence>
<dbReference type="InterPro" id="IPR050796">
    <property type="entry name" value="SCF_F-box_component"/>
</dbReference>
<dbReference type="InterPro" id="IPR006527">
    <property type="entry name" value="F-box-assoc_dom_typ1"/>
</dbReference>
<keyword evidence="3" id="KW-1185">Reference proteome</keyword>
<dbReference type="NCBIfam" id="TIGR01640">
    <property type="entry name" value="F_box_assoc_1"/>
    <property type="match status" value="1"/>
</dbReference>
<dbReference type="InterPro" id="IPR001810">
    <property type="entry name" value="F-box_dom"/>
</dbReference>
<dbReference type="InterPro" id="IPR036047">
    <property type="entry name" value="F-box-like_dom_sf"/>
</dbReference>
<feature type="domain" description="F-box" evidence="1">
    <location>
        <begin position="1"/>
        <end position="43"/>
    </location>
</feature>
<accession>A0A5A7P1X8</accession>
<dbReference type="SMART" id="SM00256">
    <property type="entry name" value="FBOX"/>
    <property type="match status" value="1"/>
</dbReference>
<dbReference type="SUPFAM" id="SSF81383">
    <property type="entry name" value="F-box domain"/>
    <property type="match status" value="1"/>
</dbReference>
<reference evidence="3" key="1">
    <citation type="journal article" date="2019" name="Curr. Biol.">
        <title>Genome Sequence of Striga asiatica Provides Insight into the Evolution of Plant Parasitism.</title>
        <authorList>
            <person name="Yoshida S."/>
            <person name="Kim S."/>
            <person name="Wafula E.K."/>
            <person name="Tanskanen J."/>
            <person name="Kim Y.M."/>
            <person name="Honaas L."/>
            <person name="Yang Z."/>
            <person name="Spallek T."/>
            <person name="Conn C.E."/>
            <person name="Ichihashi Y."/>
            <person name="Cheong K."/>
            <person name="Cui S."/>
            <person name="Der J.P."/>
            <person name="Gundlach H."/>
            <person name="Jiao Y."/>
            <person name="Hori C."/>
            <person name="Ishida J.K."/>
            <person name="Kasahara H."/>
            <person name="Kiba T."/>
            <person name="Kim M.S."/>
            <person name="Koo N."/>
            <person name="Laohavisit A."/>
            <person name="Lee Y.H."/>
            <person name="Lumba S."/>
            <person name="McCourt P."/>
            <person name="Mortimer J.C."/>
            <person name="Mutuku J.M."/>
            <person name="Nomura T."/>
            <person name="Sasaki-Sekimoto Y."/>
            <person name="Seto Y."/>
            <person name="Wang Y."/>
            <person name="Wakatake T."/>
            <person name="Sakakibara H."/>
            <person name="Demura T."/>
            <person name="Yamaguchi S."/>
            <person name="Yoneyama K."/>
            <person name="Manabe R.I."/>
            <person name="Nelson D.C."/>
            <person name="Schulman A.H."/>
            <person name="Timko M.P."/>
            <person name="dePamphilis C.W."/>
            <person name="Choi D."/>
            <person name="Shirasu K."/>
        </authorList>
    </citation>
    <scope>NUCLEOTIDE SEQUENCE [LARGE SCALE GENOMIC DNA]</scope>
    <source>
        <strain evidence="3">cv. UVA1</strain>
    </source>
</reference>
<evidence type="ECO:0000259" key="1">
    <source>
        <dbReference type="PROSITE" id="PS50181"/>
    </source>
</evidence>
<dbReference type="EMBL" id="BKCP01001114">
    <property type="protein sequence ID" value="GER26720.1"/>
    <property type="molecule type" value="Genomic_DNA"/>
</dbReference>
<dbReference type="PANTHER" id="PTHR31672">
    <property type="entry name" value="BNACNNG10540D PROTEIN"/>
    <property type="match status" value="1"/>
</dbReference>
<proteinExistence type="predicted"/>
<dbReference type="PANTHER" id="PTHR31672:SF13">
    <property type="entry name" value="F-BOX PROTEIN CPR30-LIKE"/>
    <property type="match status" value="1"/>
</dbReference>
<protein>
    <submittedName>
        <fullName evidence="2">F-box family protein</fullName>
    </submittedName>
</protein>
<dbReference type="Proteomes" id="UP000325081">
    <property type="component" value="Unassembled WGS sequence"/>
</dbReference>
<comment type="caution">
    <text evidence="2">The sequence shown here is derived from an EMBL/GenBank/DDBJ whole genome shotgun (WGS) entry which is preliminary data.</text>
</comment>
<dbReference type="OrthoDB" id="591557at2759"/>
<dbReference type="Pfam" id="PF00646">
    <property type="entry name" value="F-box"/>
    <property type="match status" value="1"/>
</dbReference>
<dbReference type="Pfam" id="PF07734">
    <property type="entry name" value="FBA_1"/>
    <property type="match status" value="1"/>
</dbReference>
<dbReference type="AlphaFoldDB" id="A0A5A7P1X8"/>
<evidence type="ECO:0000313" key="3">
    <source>
        <dbReference type="Proteomes" id="UP000325081"/>
    </source>
</evidence>
<dbReference type="Gene3D" id="1.20.1280.50">
    <property type="match status" value="1"/>
</dbReference>